<dbReference type="KEGG" id="wco:G7084_07750"/>
<dbReference type="Proteomes" id="UP000500741">
    <property type="component" value="Chromosome"/>
</dbReference>
<dbReference type="EMBL" id="CP049888">
    <property type="protein sequence ID" value="QIL51192.1"/>
    <property type="molecule type" value="Genomic_DNA"/>
</dbReference>
<dbReference type="AlphaFoldDB" id="A0A6G8B1U0"/>
<organism evidence="1 2">
    <name type="scientific">Weissella coleopterorum</name>
    <dbReference type="NCBI Taxonomy" id="2714949"/>
    <lineage>
        <taxon>Bacteria</taxon>
        <taxon>Bacillati</taxon>
        <taxon>Bacillota</taxon>
        <taxon>Bacilli</taxon>
        <taxon>Lactobacillales</taxon>
        <taxon>Lactobacillaceae</taxon>
        <taxon>Weissella</taxon>
    </lineage>
</organism>
<reference evidence="1 2" key="1">
    <citation type="submission" date="2020-03" db="EMBL/GenBank/DDBJ databases">
        <title>Weissella sp. nov., isolated from Cybister lewisianus.</title>
        <authorList>
            <person name="Hyun D.-W."/>
            <person name="Bae J.-W."/>
        </authorList>
    </citation>
    <scope>NUCLEOTIDE SEQUENCE [LARGE SCALE GENOMIC DNA]</scope>
    <source>
        <strain evidence="1 2">HDW19</strain>
    </source>
</reference>
<accession>A0A6G8B1U0</accession>
<gene>
    <name evidence="1" type="ORF">G7084_07750</name>
</gene>
<evidence type="ECO:0000313" key="1">
    <source>
        <dbReference type="EMBL" id="QIL51192.1"/>
    </source>
</evidence>
<keyword evidence="2" id="KW-1185">Reference proteome</keyword>
<evidence type="ECO:0000313" key="2">
    <source>
        <dbReference type="Proteomes" id="UP000500741"/>
    </source>
</evidence>
<sequence>MENKTIIEKLKLIQFKHPIVINPIEDDLVKRLKAQVNVLEATDLMIIFIKNVDELQNYFKRVQGLIEEGGVLAFAYAKKGNQRYTTYVHRDDLFPALRVDDDGYPENSLLKFNRMVKYDDDFTLVALKRTLQHEVTQKDARVADYEQYVPQIMKQLVGENRDFFQQLTPGYQKAWARYIYSAKTKATQDKHFDEMQKILAQGYKSKELYQRNRQI</sequence>
<dbReference type="RefSeq" id="WP_166011539.1">
    <property type="nucleotide sequence ID" value="NZ_CP049888.1"/>
</dbReference>
<name>A0A6G8B1U0_9LACO</name>
<proteinExistence type="predicted"/>
<protein>
    <submittedName>
        <fullName evidence="1">YdeI/OmpD-associated family protein</fullName>
    </submittedName>
</protein>
<dbReference type="Pfam" id="PF13376">
    <property type="entry name" value="OmdA"/>
    <property type="match status" value="1"/>
</dbReference>